<dbReference type="EMBL" id="WENB01000001">
    <property type="protein sequence ID" value="KAF0414967.1"/>
    <property type="molecule type" value="Genomic_DNA"/>
</dbReference>
<sequence>MLYVLVLASITLLLGFFQFYSSIRNRGSIFLSSLLVIIPLAVVIFSARNVMETSHKSSGSKTNSTLIASKKSSLKDDKLEMIKSESVASSSKAQQVQQVQTSLTKSFKSFGTVTYDPSAKTFSVSATDKDTKKVFNQLIENPDQMSNSNFKDIQDKFVEVSKSLKKELGKGYAVQLNQPDKNKAMIIAKDGKIVYSIFS</sequence>
<keyword evidence="1" id="KW-0472">Membrane</keyword>
<dbReference type="RefSeq" id="WP_060743702.1">
    <property type="nucleotide sequence ID" value="NZ_CP023655.1"/>
</dbReference>
<reference evidence="3" key="4">
    <citation type="submission" date="2020-11" db="EMBL/GenBank/DDBJ databases">
        <title>Antibiotic susceptibility profiles of Pediococcus pentosaceus from various origins and their implications for the safety assessment of strains with food-technology applications.</title>
        <authorList>
            <person name="Shani N."/>
            <person name="Oberhaensli S."/>
            <person name="Arias E."/>
        </authorList>
    </citation>
    <scope>NUCLEOTIDE SEQUENCE</scope>
    <source>
        <strain evidence="3">FAM 19164</strain>
    </source>
</reference>
<dbReference type="AlphaFoldDB" id="A0A6L5A3V1"/>
<dbReference type="Proteomes" id="UP000743107">
    <property type="component" value="Unassembled WGS sequence"/>
</dbReference>
<evidence type="ECO:0000256" key="1">
    <source>
        <dbReference type="SAM" id="Phobius"/>
    </source>
</evidence>
<keyword evidence="4" id="KW-1185">Reference proteome</keyword>
<keyword evidence="1" id="KW-0812">Transmembrane</keyword>
<protein>
    <recommendedName>
        <fullName evidence="6">DUF308 domain-containing protein</fullName>
    </recommendedName>
</protein>
<reference evidence="4" key="3">
    <citation type="submission" date="2020-03" db="EMBL/GenBank/DDBJ databases">
        <title>SpeciesPrimer: A bioinformatics pipeline dedicated to the design of qPCR primers for the quantification of bacterial species.</title>
        <authorList>
            <person name="Dreier M."/>
            <person name="Berthoud H."/>
            <person name="Shani N."/>
            <person name="Wechsler D."/>
            <person name="Junier P."/>
        </authorList>
    </citation>
    <scope>NUCLEOTIDE SEQUENCE [LARGE SCALE GENOMIC DNA]</scope>
    <source>
        <strain evidence="4">FAM13073</strain>
    </source>
</reference>
<proteinExistence type="predicted"/>
<gene>
    <name evidence="2" type="ORF">GBO79_01205</name>
    <name evidence="3" type="ORF">ITQ97_01830</name>
</gene>
<evidence type="ECO:0000313" key="4">
    <source>
        <dbReference type="Proteomes" id="UP000472573"/>
    </source>
</evidence>
<evidence type="ECO:0000313" key="5">
    <source>
        <dbReference type="Proteomes" id="UP000743107"/>
    </source>
</evidence>
<accession>A0A6L5A3V1</accession>
<comment type="caution">
    <text evidence="3">The sequence shown here is derived from an EMBL/GenBank/DDBJ whole genome shotgun (WGS) entry which is preliminary data.</text>
</comment>
<keyword evidence="1" id="KW-1133">Transmembrane helix</keyword>
<name>A0A6L5A3V1_PEDPE</name>
<dbReference type="Proteomes" id="UP000472573">
    <property type="component" value="Unassembled WGS sequence"/>
</dbReference>
<organism evidence="3 5">
    <name type="scientific">Pediococcus pentosaceus</name>
    <dbReference type="NCBI Taxonomy" id="1255"/>
    <lineage>
        <taxon>Bacteria</taxon>
        <taxon>Bacillati</taxon>
        <taxon>Bacillota</taxon>
        <taxon>Bacilli</taxon>
        <taxon>Lactobacillales</taxon>
        <taxon>Lactobacillaceae</taxon>
        <taxon>Pediococcus</taxon>
    </lineage>
</organism>
<feature type="transmembrane region" description="Helical" evidence="1">
    <location>
        <begin position="29"/>
        <end position="47"/>
    </location>
</feature>
<evidence type="ECO:0008006" key="6">
    <source>
        <dbReference type="Google" id="ProtNLM"/>
    </source>
</evidence>
<dbReference type="EMBL" id="JADOFV010000001">
    <property type="protein sequence ID" value="MBF7126577.1"/>
    <property type="molecule type" value="Genomic_DNA"/>
</dbReference>
<evidence type="ECO:0000313" key="3">
    <source>
        <dbReference type="EMBL" id="MBF7126577.1"/>
    </source>
</evidence>
<reference evidence="2" key="2">
    <citation type="submission" date="2019-12" db="EMBL/GenBank/DDBJ databases">
        <title>SpeciesPrimer: A bioinformatics pipeline dedicated to the design of qPCR primers for the quantification of bacterial species.</title>
        <authorList>
            <person name="Dreier M."/>
            <person name="Berthoud H."/>
            <person name="Shani N."/>
            <person name="Wechsler D."/>
            <person name="Junier P."/>
        </authorList>
    </citation>
    <scope>NUCLEOTIDE SEQUENCE</scope>
    <source>
        <strain evidence="2">FAM13073</strain>
    </source>
</reference>
<reference evidence="2" key="1">
    <citation type="submission" date="2019-10" db="EMBL/GenBank/DDBJ databases">
        <authorList>
            <person name="Irmler S."/>
            <person name="Berthoud H."/>
            <person name="Roetschi A."/>
            <person name="Arias E."/>
            <person name="Shani N."/>
            <person name="Wuethrich D."/>
            <person name="Bruggmann R."/>
        </authorList>
    </citation>
    <scope>NUCLEOTIDE SEQUENCE</scope>
    <source>
        <strain evidence="2">FAM13073</strain>
    </source>
</reference>
<evidence type="ECO:0000313" key="2">
    <source>
        <dbReference type="EMBL" id="KAF0414967.1"/>
    </source>
</evidence>